<dbReference type="SUPFAM" id="SSF82607">
    <property type="entry name" value="YbaB-like"/>
    <property type="match status" value="1"/>
</dbReference>
<reference evidence="1 2" key="1">
    <citation type="submission" date="2019-10" db="EMBL/GenBank/DDBJ databases">
        <title>Nonomuraea sp. nov., isolated from Phyllanthus amarus.</title>
        <authorList>
            <person name="Klykleung N."/>
            <person name="Tanasupawat S."/>
        </authorList>
    </citation>
    <scope>NUCLEOTIDE SEQUENCE [LARGE SCALE GENOMIC DNA]</scope>
    <source>
        <strain evidence="1 2">PA1-10</strain>
    </source>
</reference>
<proteinExistence type="predicted"/>
<dbReference type="InterPro" id="IPR004401">
    <property type="entry name" value="YbaB/EbfC"/>
</dbReference>
<dbReference type="RefSeq" id="WP_139631580.1">
    <property type="nucleotide sequence ID" value="NZ_CP045572.1"/>
</dbReference>
<dbReference type="InterPro" id="IPR036894">
    <property type="entry name" value="YbaB-like_sf"/>
</dbReference>
<organism evidence="1 2">
    <name type="scientific">Nonomuraea phyllanthi</name>
    <dbReference type="NCBI Taxonomy" id="2219224"/>
    <lineage>
        <taxon>Bacteria</taxon>
        <taxon>Bacillati</taxon>
        <taxon>Actinomycetota</taxon>
        <taxon>Actinomycetes</taxon>
        <taxon>Streptosporangiales</taxon>
        <taxon>Streptosporangiaceae</taxon>
        <taxon>Nonomuraea</taxon>
    </lineage>
</organism>
<dbReference type="Gene3D" id="3.30.1310.10">
    <property type="entry name" value="Nucleoid-associated protein YbaB-like domain"/>
    <property type="match status" value="1"/>
</dbReference>
<dbReference type="OrthoDB" id="3829223at2"/>
<evidence type="ECO:0000313" key="2">
    <source>
        <dbReference type="Proteomes" id="UP000312512"/>
    </source>
</evidence>
<name>A0A5C4WHJ7_9ACTN</name>
<accession>A0A5P9YNK6</accession>
<dbReference type="Proteomes" id="UP000312512">
    <property type="component" value="Unassembled WGS sequence"/>
</dbReference>
<dbReference type="Pfam" id="PF02575">
    <property type="entry name" value="YbaB_DNA_bd"/>
    <property type="match status" value="1"/>
</dbReference>
<dbReference type="EMBL" id="VDLX02000006">
    <property type="protein sequence ID" value="KAB8193975.1"/>
    <property type="molecule type" value="Genomic_DNA"/>
</dbReference>
<protein>
    <submittedName>
        <fullName evidence="1">Uncharacterized protein</fullName>
    </submittedName>
</protein>
<comment type="caution">
    <text evidence="1">The sequence shown here is derived from an EMBL/GenBank/DDBJ whole genome shotgun (WGS) entry which is preliminary data.</text>
</comment>
<keyword evidence="2" id="KW-1185">Reference proteome</keyword>
<gene>
    <name evidence="1" type="ORF">FH608_017395</name>
</gene>
<dbReference type="AlphaFoldDB" id="A0A5C4WHJ7"/>
<sequence length="117" mass="12347">MTSPADPFNPDGDQELGRLLESFQQDVAALERLSDEIAAVRGRGEAAEGRVVAEVTPAGALAGLTIDPRAMRLGSADLAEAILEAAAEAVRDAERGSSDLMAPFIADTVLDDEVRRR</sequence>
<evidence type="ECO:0000313" key="1">
    <source>
        <dbReference type="EMBL" id="KAB8193975.1"/>
    </source>
</evidence>
<accession>A0A5C4WHJ7</accession>
<dbReference type="GO" id="GO:0003677">
    <property type="term" value="F:DNA binding"/>
    <property type="evidence" value="ECO:0007669"/>
    <property type="project" value="InterPro"/>
</dbReference>